<dbReference type="HOGENOM" id="CLU_079580_2_0_9"/>
<dbReference type="InterPro" id="IPR037010">
    <property type="entry name" value="VitB12-dep_Met_synth_activ_sf"/>
</dbReference>
<organism evidence="1 2">
    <name type="scientific">Johnsonella ignava ATCC 51276</name>
    <dbReference type="NCBI Taxonomy" id="679200"/>
    <lineage>
        <taxon>Bacteria</taxon>
        <taxon>Bacillati</taxon>
        <taxon>Bacillota</taxon>
        <taxon>Clostridia</taxon>
        <taxon>Lachnospirales</taxon>
        <taxon>Lachnospiraceae</taxon>
        <taxon>Johnsonella</taxon>
    </lineage>
</organism>
<accession>G5GES2</accession>
<name>G5GES2_9FIRM</name>
<dbReference type="PATRIC" id="fig|679200.3.peg.65"/>
<dbReference type="OrthoDB" id="9816190at2"/>
<sequence length="224" mass="25051">MEILLKAEDKSEILRFLEYRGQEMDEELSKQIDRCMEIINTAAEPAYISREFDMKPDGSYPDECSFLNGNDIKKHLLGCKKIILMAATLGAGVENAIRRAQIKNVSDAVIMDSCASVLIEAVCDTIDAMFRAEYEQQKLFLTMRYSPGYGDLPISIQKDFIYLLDTVRRIGLNVSSSGIMIPRKSVTAIIGVSETERKAEKLGCAGCNLIKACRFLRRGVTCGR</sequence>
<dbReference type="GO" id="GO:0008705">
    <property type="term" value="F:methionine synthase activity"/>
    <property type="evidence" value="ECO:0007669"/>
    <property type="project" value="InterPro"/>
</dbReference>
<protein>
    <submittedName>
        <fullName evidence="1">Uncharacterized protein</fullName>
    </submittedName>
</protein>
<gene>
    <name evidence="1" type="ORF">HMPREF9333_00060</name>
</gene>
<comment type="caution">
    <text evidence="1">The sequence shown here is derived from an EMBL/GenBank/DDBJ whole genome shotgun (WGS) entry which is preliminary data.</text>
</comment>
<evidence type="ECO:0000313" key="2">
    <source>
        <dbReference type="Proteomes" id="UP000003011"/>
    </source>
</evidence>
<dbReference type="Gene3D" id="3.40.109.40">
    <property type="match status" value="1"/>
</dbReference>
<dbReference type="AlphaFoldDB" id="G5GES2"/>
<dbReference type="EMBL" id="ACZL01000003">
    <property type="protein sequence ID" value="EHI56613.1"/>
    <property type="molecule type" value="Genomic_DNA"/>
</dbReference>
<dbReference type="InterPro" id="IPR017342">
    <property type="entry name" value="S-AdoMet-dep_Met_synth_prd"/>
</dbReference>
<dbReference type="STRING" id="679200.HMPREF9333_00060"/>
<dbReference type="SUPFAM" id="SSF56507">
    <property type="entry name" value="Methionine synthase activation domain-like"/>
    <property type="match status" value="1"/>
</dbReference>
<dbReference type="RefSeq" id="WP_005538976.1">
    <property type="nucleotide sequence ID" value="NZ_JH378829.1"/>
</dbReference>
<evidence type="ECO:0000313" key="1">
    <source>
        <dbReference type="EMBL" id="EHI56613.1"/>
    </source>
</evidence>
<proteinExistence type="predicted"/>
<dbReference type="Proteomes" id="UP000003011">
    <property type="component" value="Unassembled WGS sequence"/>
</dbReference>
<keyword evidence="2" id="KW-1185">Reference proteome</keyword>
<dbReference type="PIRSF" id="PIRSF037984">
    <property type="entry name" value="Met_synth_TM0269_prd"/>
    <property type="match status" value="1"/>
</dbReference>
<reference evidence="1 2" key="1">
    <citation type="submission" date="2011-08" db="EMBL/GenBank/DDBJ databases">
        <title>The Genome Sequence of Johnsonella ignava ATCC 51276.</title>
        <authorList>
            <consortium name="The Broad Institute Genome Sequencing Platform"/>
            <person name="Earl A."/>
            <person name="Ward D."/>
            <person name="Feldgarden M."/>
            <person name="Gevers D."/>
            <person name="Izard J."/>
            <person name="Blanton J.M."/>
            <person name="Baranova O.V."/>
            <person name="Dewhirst F.E."/>
            <person name="Young S.K."/>
            <person name="Zeng Q."/>
            <person name="Gargeya S."/>
            <person name="Fitzgerald M."/>
            <person name="Haas B."/>
            <person name="Abouelleil A."/>
            <person name="Alvarado L."/>
            <person name="Arachchi H.M."/>
            <person name="Berlin A."/>
            <person name="Brown A."/>
            <person name="Chapman S.B."/>
            <person name="Chen Z."/>
            <person name="Dunbar C."/>
            <person name="Freedman E."/>
            <person name="Gearin G."/>
            <person name="Gellesch M."/>
            <person name="Goldberg J."/>
            <person name="Griggs A."/>
            <person name="Gujja S."/>
            <person name="Heiman D."/>
            <person name="Howarth C."/>
            <person name="Larson L."/>
            <person name="Lui A."/>
            <person name="MacDonald P.J.P."/>
            <person name="Montmayeur A."/>
            <person name="Murphy C."/>
            <person name="Neiman D."/>
            <person name="Pearson M."/>
            <person name="Priest M."/>
            <person name="Roberts A."/>
            <person name="Saif S."/>
            <person name="Shea T."/>
            <person name="Shenoy N."/>
            <person name="Sisk P."/>
            <person name="Stolte C."/>
            <person name="Sykes S."/>
            <person name="Wortman J."/>
            <person name="Nusbaum C."/>
            <person name="Birren B."/>
        </authorList>
    </citation>
    <scope>NUCLEOTIDE SEQUENCE [LARGE SCALE GENOMIC DNA]</scope>
    <source>
        <strain evidence="1 2">ATCC 51276</strain>
    </source>
</reference>
<dbReference type="eggNOG" id="COG1410">
    <property type="taxonomic scope" value="Bacteria"/>
</dbReference>